<dbReference type="EMBL" id="SOGQ01000047">
    <property type="protein sequence ID" value="TFC99412.1"/>
    <property type="molecule type" value="Genomic_DNA"/>
</dbReference>
<dbReference type="Proteomes" id="UP000297853">
    <property type="component" value="Unassembled WGS sequence"/>
</dbReference>
<feature type="region of interest" description="Disordered" evidence="1">
    <location>
        <begin position="14"/>
        <end position="35"/>
    </location>
</feature>
<feature type="compositionally biased region" description="Basic residues" evidence="1">
    <location>
        <begin position="14"/>
        <end position="32"/>
    </location>
</feature>
<proteinExistence type="predicted"/>
<reference evidence="4 5" key="1">
    <citation type="submission" date="2019-03" db="EMBL/GenBank/DDBJ databases">
        <title>Genomics of glacier-inhabiting Cryobacterium strains.</title>
        <authorList>
            <person name="Liu Q."/>
            <person name="Xin Y.-H."/>
        </authorList>
    </citation>
    <scope>NUCLEOTIDE SEQUENCE [LARGE SCALE GENOMIC DNA]</scope>
    <source>
        <strain evidence="4 5">TMT1-23-1</strain>
    </source>
</reference>
<dbReference type="PANTHER" id="PTHR31302">
    <property type="entry name" value="TRANSMEMBRANE PROTEIN WITH METALLOPHOSPHOESTERASE DOMAIN-RELATED"/>
    <property type="match status" value="1"/>
</dbReference>
<dbReference type="Pfam" id="PF19976">
    <property type="entry name" value="GAAD"/>
    <property type="match status" value="1"/>
</dbReference>
<dbReference type="InterPro" id="IPR029052">
    <property type="entry name" value="Metallo-depent_PP-like"/>
</dbReference>
<evidence type="ECO:0000313" key="4">
    <source>
        <dbReference type="EMBL" id="TFC99412.1"/>
    </source>
</evidence>
<evidence type="ECO:0000259" key="3">
    <source>
        <dbReference type="Pfam" id="PF19976"/>
    </source>
</evidence>
<keyword evidence="5" id="KW-1185">Reference proteome</keyword>
<dbReference type="Pfam" id="PF00149">
    <property type="entry name" value="Metallophos"/>
    <property type="match status" value="1"/>
</dbReference>
<evidence type="ECO:0000259" key="2">
    <source>
        <dbReference type="Pfam" id="PF00149"/>
    </source>
</evidence>
<name>A0ABY2J3A3_9MICO</name>
<feature type="domain" description="Calcineurin-like phosphoesterase" evidence="2">
    <location>
        <begin position="66"/>
        <end position="309"/>
    </location>
</feature>
<dbReference type="InterPro" id="IPR004843">
    <property type="entry name" value="Calcineurin-like_PHP"/>
</dbReference>
<gene>
    <name evidence="4" type="ORF">E3T28_09270</name>
</gene>
<feature type="region of interest" description="Disordered" evidence="1">
    <location>
        <begin position="384"/>
        <end position="411"/>
    </location>
</feature>
<comment type="caution">
    <text evidence="4">The sequence shown here is derived from an EMBL/GenBank/DDBJ whole genome shotgun (WGS) entry which is preliminary data.</text>
</comment>
<feature type="domain" description="GTPase-associated adaptor" evidence="3">
    <location>
        <begin position="436"/>
        <end position="493"/>
    </location>
</feature>
<dbReference type="SUPFAM" id="SSF56300">
    <property type="entry name" value="Metallo-dependent phosphatases"/>
    <property type="match status" value="1"/>
</dbReference>
<evidence type="ECO:0000313" key="5">
    <source>
        <dbReference type="Proteomes" id="UP000297853"/>
    </source>
</evidence>
<dbReference type="InterPro" id="IPR051158">
    <property type="entry name" value="Metallophosphoesterase_sf"/>
</dbReference>
<dbReference type="InterPro" id="IPR045533">
    <property type="entry name" value="GAAD"/>
</dbReference>
<evidence type="ECO:0000256" key="1">
    <source>
        <dbReference type="SAM" id="MobiDB-lite"/>
    </source>
</evidence>
<evidence type="ECO:0008006" key="6">
    <source>
        <dbReference type="Google" id="ProtNLM"/>
    </source>
</evidence>
<dbReference type="Gene3D" id="3.60.21.10">
    <property type="match status" value="1"/>
</dbReference>
<dbReference type="PANTHER" id="PTHR31302:SF0">
    <property type="entry name" value="TRANSMEMBRANE PROTEIN WITH METALLOPHOSPHOESTERASE DOMAIN"/>
    <property type="match status" value="1"/>
</dbReference>
<sequence>MSATLAEYRRAVGVHKKTSHLHHQQSHGRKTSVRAGDATPKRVYPLWHQYDTDTRLHTGGELKLPLRILHVSDIHFNDRGWDEDRDQRTELVRDLRAYVDRETTLDAILVGGDIAFGAEPAQYATAREWIDELLEAAGGLEASDVWVVPGNHDVSWDTIGASSIAQDFRKAVAECEVNDIDLTLERRLARDPQSAAVMAPLDAYNEFASSFGCGITAESPMWKDDTLEVDGIVLRLTGVNSALASHQDHHEPDKRNLVVGTHQVQLDREPGLLHLVMMHHPPSWLRDWDHIAPYLQRAHVILFGHEHAYSSVQPGGDGTTVHVNAGAVAPERQSGGEHDPFLASYNVITLSKVSAGLEVHVDPRYWSKSDTRFISHPLGAKTYFAGNEPSPRRSEEATSFPEGEAAEDSTVTASPLLEDATVASPAALSGEVRRDLRRIAVRFLQLPTTRRREIARRLHVLTDEDLSTPDPELWTLVLKRVRDQHLINQLEEELS</sequence>
<protein>
    <recommendedName>
        <fullName evidence="6">3',5'-cyclic AMP phosphodiesterase CpdA</fullName>
    </recommendedName>
</protein>
<accession>A0ABY2J3A3</accession>
<organism evidence="4 5">
    <name type="scientific">Cryobacterium sinapicolor</name>
    <dbReference type="NCBI Taxonomy" id="1259236"/>
    <lineage>
        <taxon>Bacteria</taxon>
        <taxon>Bacillati</taxon>
        <taxon>Actinomycetota</taxon>
        <taxon>Actinomycetes</taxon>
        <taxon>Micrococcales</taxon>
        <taxon>Microbacteriaceae</taxon>
        <taxon>Cryobacterium</taxon>
    </lineage>
</organism>